<feature type="region of interest" description="Disordered" evidence="1">
    <location>
        <begin position="14"/>
        <end position="37"/>
    </location>
</feature>
<comment type="caution">
    <text evidence="2">The sequence shown here is derived from an EMBL/GenBank/DDBJ whole genome shotgun (WGS) entry which is preliminary data.</text>
</comment>
<reference evidence="2" key="1">
    <citation type="journal article" date="2022" name="Int. J. Mol. Sci.">
        <title>Draft Genome of Tanacetum Coccineum: Genomic Comparison of Closely Related Tanacetum-Family Plants.</title>
        <authorList>
            <person name="Yamashiro T."/>
            <person name="Shiraishi A."/>
            <person name="Nakayama K."/>
            <person name="Satake H."/>
        </authorList>
    </citation>
    <scope>NUCLEOTIDE SEQUENCE</scope>
</reference>
<evidence type="ECO:0000313" key="3">
    <source>
        <dbReference type="Proteomes" id="UP001151760"/>
    </source>
</evidence>
<dbReference type="EMBL" id="BQNB010011256">
    <property type="protein sequence ID" value="GJS88197.1"/>
    <property type="molecule type" value="Genomic_DNA"/>
</dbReference>
<protein>
    <submittedName>
        <fullName evidence="2">Uncharacterized protein</fullName>
    </submittedName>
</protein>
<evidence type="ECO:0000256" key="1">
    <source>
        <dbReference type="SAM" id="MobiDB-lite"/>
    </source>
</evidence>
<sequence>MSSASSAVTYTSVYTDSEPGGVSGLSESSPLHQTGDHLLLESPDMLLRIKSKKYPRRVLRMMNKMMVPVTIPMDGKSIQDDDDGENRAFTTHHQHRTTDITTTGARITVRPQDSISFPPEAEVERLLAIPTPPPSPLISLSPPFAGERLTRCTAPSAHSSPPPVPSPLLPSSGCPTQTLLMRYAALPSTGPPPPLPPYLYIPPLADRRDDIPRVPDQEGRERPPRKSIVDAKARRHGISKVGYGIRDTWVDPAEATPEIAPMTVGEVNTRVTELVGRLTYGGYDDSLGDGTHCGGGGLCFPKGFGSCDKIESCDTATAAEHSYSDTTPGRVVSTARSIGGKQDKPAPSHSSRVNLDASMEVR</sequence>
<evidence type="ECO:0000313" key="2">
    <source>
        <dbReference type="EMBL" id="GJS88197.1"/>
    </source>
</evidence>
<organism evidence="2 3">
    <name type="scientific">Tanacetum coccineum</name>
    <dbReference type="NCBI Taxonomy" id="301880"/>
    <lineage>
        <taxon>Eukaryota</taxon>
        <taxon>Viridiplantae</taxon>
        <taxon>Streptophyta</taxon>
        <taxon>Embryophyta</taxon>
        <taxon>Tracheophyta</taxon>
        <taxon>Spermatophyta</taxon>
        <taxon>Magnoliopsida</taxon>
        <taxon>eudicotyledons</taxon>
        <taxon>Gunneridae</taxon>
        <taxon>Pentapetalae</taxon>
        <taxon>asterids</taxon>
        <taxon>campanulids</taxon>
        <taxon>Asterales</taxon>
        <taxon>Asteraceae</taxon>
        <taxon>Asteroideae</taxon>
        <taxon>Anthemideae</taxon>
        <taxon>Anthemidinae</taxon>
        <taxon>Tanacetum</taxon>
    </lineage>
</organism>
<dbReference type="Proteomes" id="UP001151760">
    <property type="component" value="Unassembled WGS sequence"/>
</dbReference>
<keyword evidence="3" id="KW-1185">Reference proteome</keyword>
<proteinExistence type="predicted"/>
<feature type="region of interest" description="Disordered" evidence="1">
    <location>
        <begin position="202"/>
        <end position="230"/>
    </location>
</feature>
<feature type="compositionally biased region" description="Basic and acidic residues" evidence="1">
    <location>
        <begin position="205"/>
        <end position="230"/>
    </location>
</feature>
<reference evidence="2" key="2">
    <citation type="submission" date="2022-01" db="EMBL/GenBank/DDBJ databases">
        <authorList>
            <person name="Yamashiro T."/>
            <person name="Shiraishi A."/>
            <person name="Satake H."/>
            <person name="Nakayama K."/>
        </authorList>
    </citation>
    <scope>NUCLEOTIDE SEQUENCE</scope>
</reference>
<gene>
    <name evidence="2" type="ORF">Tco_0770833</name>
</gene>
<feature type="region of interest" description="Disordered" evidence="1">
    <location>
        <begin position="152"/>
        <end position="173"/>
    </location>
</feature>
<feature type="region of interest" description="Disordered" evidence="1">
    <location>
        <begin position="321"/>
        <end position="362"/>
    </location>
</feature>
<name>A0ABQ4ZGV3_9ASTR</name>
<accession>A0ABQ4ZGV3</accession>